<dbReference type="AlphaFoldDB" id="A0A1I8M921"/>
<evidence type="ECO:0000313" key="4">
    <source>
        <dbReference type="RefSeq" id="XP_005183793.1"/>
    </source>
</evidence>
<dbReference type="RefSeq" id="XP_005183793.1">
    <property type="nucleotide sequence ID" value="XM_005183736.3"/>
</dbReference>
<dbReference type="Proteomes" id="UP001652621">
    <property type="component" value="Unplaced"/>
</dbReference>
<dbReference type="VEuPathDB" id="VectorBase:MDOA002476"/>
<dbReference type="VEuPathDB" id="VectorBase:MDOMA2_017884"/>
<dbReference type="PANTHER" id="PTHR37685">
    <property type="entry name" value="GEO11136P1-RELATED"/>
    <property type="match status" value="1"/>
</dbReference>
<dbReference type="OrthoDB" id="8192785at2759"/>
<accession>A0A1I8M921</accession>
<proteinExistence type="predicted"/>
<dbReference type="eggNOG" id="ENOG502TA5W">
    <property type="taxonomic scope" value="Eukaryota"/>
</dbReference>
<feature type="chain" id="PRO_5044560027" evidence="1">
    <location>
        <begin position="20"/>
        <end position="117"/>
    </location>
</feature>
<feature type="signal peptide" evidence="1">
    <location>
        <begin position="1"/>
        <end position="19"/>
    </location>
</feature>
<protein>
    <submittedName>
        <fullName evidence="4">Uncharacterized protein LOC101891583</fullName>
    </submittedName>
</protein>
<gene>
    <name evidence="2" type="primary">101891583</name>
    <name evidence="4" type="synonym">LOC101891583</name>
</gene>
<dbReference type="InterPro" id="IPR031734">
    <property type="entry name" value="MBF2"/>
</dbReference>
<sequence>MAFLKFTLVFVALFATTLAMSATWGKRNTTDVLLLNENVFRTPVANSFISVDVSFPKSGQTNTRQITAVFVYDRFTNSSGATPTLWSGGPGYTMALVNLKSQMSRGINSTVEIWGKK</sequence>
<dbReference type="GeneID" id="101891583"/>
<keyword evidence="1" id="KW-0732">Signal</keyword>
<dbReference type="KEGG" id="mde:101891583"/>
<evidence type="ECO:0000256" key="1">
    <source>
        <dbReference type="SAM" id="SignalP"/>
    </source>
</evidence>
<reference evidence="4" key="2">
    <citation type="submission" date="2025-04" db="UniProtKB">
        <authorList>
            <consortium name="RefSeq"/>
        </authorList>
    </citation>
    <scope>IDENTIFICATION</scope>
    <source>
        <strain evidence="4">Aabys</strain>
    </source>
</reference>
<keyword evidence="3" id="KW-1185">Reference proteome</keyword>
<evidence type="ECO:0000313" key="3">
    <source>
        <dbReference type="Proteomes" id="UP001652621"/>
    </source>
</evidence>
<organism evidence="2">
    <name type="scientific">Musca domestica</name>
    <name type="common">House fly</name>
    <dbReference type="NCBI Taxonomy" id="7370"/>
    <lineage>
        <taxon>Eukaryota</taxon>
        <taxon>Metazoa</taxon>
        <taxon>Ecdysozoa</taxon>
        <taxon>Arthropoda</taxon>
        <taxon>Hexapoda</taxon>
        <taxon>Insecta</taxon>
        <taxon>Pterygota</taxon>
        <taxon>Neoptera</taxon>
        <taxon>Endopterygota</taxon>
        <taxon>Diptera</taxon>
        <taxon>Brachycera</taxon>
        <taxon>Muscomorpha</taxon>
        <taxon>Muscoidea</taxon>
        <taxon>Muscidae</taxon>
        <taxon>Musca</taxon>
    </lineage>
</organism>
<name>A0A1I8M921_MUSDO</name>
<dbReference type="EnsemblMetazoa" id="MDOA002476-RA">
    <property type="protein sequence ID" value="MDOA002476-PA"/>
    <property type="gene ID" value="MDOA002476"/>
</dbReference>
<dbReference type="PANTHER" id="PTHR37685:SF1">
    <property type="entry name" value="GEO11136P1-RELATED"/>
    <property type="match status" value="1"/>
</dbReference>
<reference evidence="2" key="1">
    <citation type="submission" date="2020-05" db="UniProtKB">
        <authorList>
            <consortium name="EnsemblMetazoa"/>
        </authorList>
    </citation>
    <scope>IDENTIFICATION</scope>
    <source>
        <strain evidence="2">Aabys</strain>
    </source>
</reference>
<dbReference type="Pfam" id="PF15868">
    <property type="entry name" value="MBF2"/>
    <property type="match status" value="1"/>
</dbReference>
<evidence type="ECO:0000313" key="2">
    <source>
        <dbReference type="EnsemblMetazoa" id="MDOA002476-PA"/>
    </source>
</evidence>